<keyword evidence="3" id="KW-0645">Protease</keyword>
<protein>
    <submittedName>
        <fullName evidence="3">CPBP family intramembrane metalloprotease</fullName>
    </submittedName>
</protein>
<feature type="domain" description="CAAX prenyl protease 2/Lysostaphin resistance protein A-like" evidence="2">
    <location>
        <begin position="72"/>
        <end position="167"/>
    </location>
</feature>
<dbReference type="GO" id="GO:0008237">
    <property type="term" value="F:metallopeptidase activity"/>
    <property type="evidence" value="ECO:0007669"/>
    <property type="project" value="UniProtKB-KW"/>
</dbReference>
<reference evidence="3" key="1">
    <citation type="submission" date="2020-04" db="EMBL/GenBank/DDBJ databases">
        <title>Tenacibaculum mesophilum bac2.</title>
        <authorList>
            <person name="Li M."/>
        </authorList>
    </citation>
    <scope>NUCLEOTIDE SEQUENCE</scope>
    <source>
        <strain evidence="3">Bac2</strain>
    </source>
</reference>
<evidence type="ECO:0000256" key="1">
    <source>
        <dbReference type="SAM" id="Phobius"/>
    </source>
</evidence>
<feature type="transmembrane region" description="Helical" evidence="1">
    <location>
        <begin position="103"/>
        <end position="120"/>
    </location>
</feature>
<accession>A0AAE9SFI1</accession>
<feature type="transmembrane region" description="Helical" evidence="1">
    <location>
        <begin position="155"/>
        <end position="176"/>
    </location>
</feature>
<proteinExistence type="predicted"/>
<keyword evidence="3" id="KW-0482">Metalloprotease</keyword>
<dbReference type="RefSeq" id="WP_366844341.1">
    <property type="nucleotide sequence ID" value="NZ_CP050861.1"/>
</dbReference>
<gene>
    <name evidence="3" type="ORF">HER15_04590</name>
</gene>
<name>A0AAE9SFI1_9FLAO</name>
<keyword evidence="1" id="KW-0812">Transmembrane</keyword>
<evidence type="ECO:0000259" key="2">
    <source>
        <dbReference type="Pfam" id="PF02517"/>
    </source>
</evidence>
<dbReference type="Proteomes" id="UP001056837">
    <property type="component" value="Chromosome"/>
</dbReference>
<dbReference type="EMBL" id="CP050861">
    <property type="protein sequence ID" value="UTD14803.1"/>
    <property type="molecule type" value="Genomic_DNA"/>
</dbReference>
<organism evidence="3 4">
    <name type="scientific">Tenacibaculum mesophilum</name>
    <dbReference type="NCBI Taxonomy" id="104268"/>
    <lineage>
        <taxon>Bacteria</taxon>
        <taxon>Pseudomonadati</taxon>
        <taxon>Bacteroidota</taxon>
        <taxon>Flavobacteriia</taxon>
        <taxon>Flavobacteriales</taxon>
        <taxon>Flavobacteriaceae</taxon>
        <taxon>Tenacibaculum</taxon>
    </lineage>
</organism>
<feature type="transmembrane region" description="Helical" evidence="1">
    <location>
        <begin position="73"/>
        <end position="91"/>
    </location>
</feature>
<keyword evidence="1" id="KW-1133">Transmembrane helix</keyword>
<sequence>MNKVFNELIVYFKNPLLEKDTNNNFKYRIVKFFKILTFCLLTSYLFIFISNLFENFHLVKYQDYVFNISFKNVINLLFFILIISTIEEIIFRAPLILFKNKQTFKIVFYLSAFVFAYVHFNYNITLYTVLFSPLLVAPQFFAGLYYNFIRVKFGLIWSICLHITYNLTIFALNIFLF</sequence>
<dbReference type="AlphaFoldDB" id="A0AAE9SFI1"/>
<feature type="transmembrane region" description="Helical" evidence="1">
    <location>
        <begin position="126"/>
        <end position="148"/>
    </location>
</feature>
<keyword evidence="3" id="KW-0378">Hydrolase</keyword>
<evidence type="ECO:0000313" key="3">
    <source>
        <dbReference type="EMBL" id="UTD14803.1"/>
    </source>
</evidence>
<dbReference type="InterPro" id="IPR003675">
    <property type="entry name" value="Rce1/LyrA-like_dom"/>
</dbReference>
<evidence type="ECO:0000313" key="4">
    <source>
        <dbReference type="Proteomes" id="UP001056837"/>
    </source>
</evidence>
<dbReference type="GO" id="GO:0004175">
    <property type="term" value="F:endopeptidase activity"/>
    <property type="evidence" value="ECO:0007669"/>
    <property type="project" value="UniProtKB-ARBA"/>
</dbReference>
<feature type="transmembrane region" description="Helical" evidence="1">
    <location>
        <begin position="32"/>
        <end position="53"/>
    </location>
</feature>
<keyword evidence="1" id="KW-0472">Membrane</keyword>
<dbReference type="Pfam" id="PF02517">
    <property type="entry name" value="Rce1-like"/>
    <property type="match status" value="1"/>
</dbReference>
<dbReference type="GO" id="GO:0080120">
    <property type="term" value="P:CAAX-box protein maturation"/>
    <property type="evidence" value="ECO:0007669"/>
    <property type="project" value="UniProtKB-ARBA"/>
</dbReference>